<sequence length="142" mass="15499">MATLTVTEQNFTETIEGNQIVLLDFWASWCGPCMQFGPIYDQVSEDHPDIVFGKIDTEDQQSLAGAANITSIPTLMALKDQTIVFSQAGALPRAALEELIEQIEKLDVKAALEAERAQREASGDSTGDDNPQPDIEANSTRE</sequence>
<keyword evidence="4" id="KW-1015">Disulfide bond</keyword>
<feature type="region of interest" description="Disordered" evidence="7">
    <location>
        <begin position="114"/>
        <end position="142"/>
    </location>
</feature>
<evidence type="ECO:0000256" key="3">
    <source>
        <dbReference type="ARBA" id="ARBA00022982"/>
    </source>
</evidence>
<dbReference type="InterPro" id="IPR036249">
    <property type="entry name" value="Thioredoxin-like_sf"/>
</dbReference>
<evidence type="ECO:0000256" key="2">
    <source>
        <dbReference type="ARBA" id="ARBA00022448"/>
    </source>
</evidence>
<dbReference type="PROSITE" id="PS00194">
    <property type="entry name" value="THIOREDOXIN_1"/>
    <property type="match status" value="1"/>
</dbReference>
<dbReference type="PATRIC" id="fig|66712.6.peg.1893"/>
<reference evidence="9" key="1">
    <citation type="submission" date="2014-08" db="EMBL/GenBank/DDBJ databases">
        <authorList>
            <person name="Falentin Helene"/>
        </authorList>
    </citation>
    <scope>NUCLEOTIDE SEQUENCE</scope>
</reference>
<dbReference type="PANTHER" id="PTHR45663">
    <property type="entry name" value="GEO12009P1"/>
    <property type="match status" value="1"/>
</dbReference>
<keyword evidence="3" id="KW-0249">Electron transport</keyword>
<feature type="domain" description="Thioredoxin" evidence="8">
    <location>
        <begin position="1"/>
        <end position="105"/>
    </location>
</feature>
<name>A0A068VUT6_PROFF</name>
<dbReference type="Gene3D" id="3.40.30.10">
    <property type="entry name" value="Glutaredoxin"/>
    <property type="match status" value="1"/>
</dbReference>
<protein>
    <recommendedName>
        <fullName evidence="6">Thioredoxin</fullName>
    </recommendedName>
</protein>
<dbReference type="SUPFAM" id="SSF52833">
    <property type="entry name" value="Thioredoxin-like"/>
    <property type="match status" value="1"/>
</dbReference>
<dbReference type="GO" id="GO:0005829">
    <property type="term" value="C:cytosol"/>
    <property type="evidence" value="ECO:0007669"/>
    <property type="project" value="TreeGrafter"/>
</dbReference>
<evidence type="ECO:0000259" key="8">
    <source>
        <dbReference type="PROSITE" id="PS51352"/>
    </source>
</evidence>
<dbReference type="GO" id="GO:0015035">
    <property type="term" value="F:protein-disulfide reductase activity"/>
    <property type="evidence" value="ECO:0007669"/>
    <property type="project" value="UniProtKB-UniRule"/>
</dbReference>
<keyword evidence="5" id="KW-0676">Redox-active center</keyword>
<evidence type="ECO:0000256" key="1">
    <source>
        <dbReference type="ARBA" id="ARBA00008987"/>
    </source>
</evidence>
<accession>A0A068VUT6</accession>
<dbReference type="KEGG" id="pfre:RM25_1865"/>
<dbReference type="PROSITE" id="PS51352">
    <property type="entry name" value="THIOREDOXIN_2"/>
    <property type="match status" value="1"/>
</dbReference>
<evidence type="ECO:0000256" key="4">
    <source>
        <dbReference type="ARBA" id="ARBA00023157"/>
    </source>
</evidence>
<dbReference type="EMBL" id="LM676438">
    <property type="protein sequence ID" value="CEP27570.1"/>
    <property type="molecule type" value="Genomic_DNA"/>
</dbReference>
<dbReference type="RefSeq" id="WP_013161797.1">
    <property type="nucleotide sequence ID" value="NZ_CP010341.1"/>
</dbReference>
<dbReference type="FunFam" id="3.40.30.10:FF:000155">
    <property type="entry name" value="Thioredoxin"/>
    <property type="match status" value="1"/>
</dbReference>
<dbReference type="PANTHER" id="PTHR45663:SF40">
    <property type="entry name" value="THIOREDOXIN 2"/>
    <property type="match status" value="1"/>
</dbReference>
<dbReference type="PRINTS" id="PR00421">
    <property type="entry name" value="THIOREDOXIN"/>
</dbReference>
<dbReference type="Pfam" id="PF00085">
    <property type="entry name" value="Thioredoxin"/>
    <property type="match status" value="1"/>
</dbReference>
<dbReference type="CDD" id="cd02947">
    <property type="entry name" value="TRX_family"/>
    <property type="match status" value="1"/>
</dbReference>
<keyword evidence="2" id="KW-0813">Transport</keyword>
<dbReference type="InterPro" id="IPR005746">
    <property type="entry name" value="Thioredoxin"/>
</dbReference>
<dbReference type="InterPro" id="IPR013766">
    <property type="entry name" value="Thioredoxin_domain"/>
</dbReference>
<evidence type="ECO:0000313" key="9">
    <source>
        <dbReference type="EMBL" id="CEP27570.1"/>
    </source>
</evidence>
<organism evidence="9">
    <name type="scientific">Propionibacterium freudenreichii subsp. freudenreichii</name>
    <dbReference type="NCBI Taxonomy" id="66712"/>
    <lineage>
        <taxon>Bacteria</taxon>
        <taxon>Bacillati</taxon>
        <taxon>Actinomycetota</taxon>
        <taxon>Actinomycetes</taxon>
        <taxon>Propionibacteriales</taxon>
        <taxon>Propionibacteriaceae</taxon>
        <taxon>Propionibacterium</taxon>
    </lineage>
</organism>
<dbReference type="AlphaFoldDB" id="A0A068VUT6"/>
<proteinExistence type="inferred from homology"/>
<comment type="similarity">
    <text evidence="1">Belongs to the thioredoxin family.</text>
</comment>
<dbReference type="NCBIfam" id="TIGR01068">
    <property type="entry name" value="thioredoxin"/>
    <property type="match status" value="1"/>
</dbReference>
<dbReference type="InterPro" id="IPR017937">
    <property type="entry name" value="Thioredoxin_CS"/>
</dbReference>
<dbReference type="GeneID" id="61221458"/>
<evidence type="ECO:0000256" key="7">
    <source>
        <dbReference type="SAM" id="MobiDB-lite"/>
    </source>
</evidence>
<gene>
    <name evidence="9" type="primary">trxA6</name>
    <name evidence="9" type="ORF">PFCIRM138_03935</name>
</gene>
<evidence type="ECO:0000256" key="6">
    <source>
        <dbReference type="NCBIfam" id="TIGR01068"/>
    </source>
</evidence>
<evidence type="ECO:0000256" key="5">
    <source>
        <dbReference type="ARBA" id="ARBA00023284"/>
    </source>
</evidence>